<evidence type="ECO:0000313" key="10">
    <source>
        <dbReference type="EMBL" id="KLO19429.1"/>
    </source>
</evidence>
<dbReference type="Pfam" id="PF04515">
    <property type="entry name" value="Choline_transpo"/>
    <property type="match status" value="1"/>
</dbReference>
<accession>A0A0H2S699</accession>
<dbReference type="AlphaFoldDB" id="A0A0H2S699"/>
<protein>
    <recommendedName>
        <fullName evidence="4 8">Protein PNS1</fullName>
    </recommendedName>
</protein>
<proteinExistence type="inferred from homology"/>
<dbReference type="GO" id="GO:0005886">
    <property type="term" value="C:plasma membrane"/>
    <property type="evidence" value="ECO:0007669"/>
    <property type="project" value="UniProtKB-SubCell"/>
</dbReference>
<feature type="transmembrane region" description="Helical" evidence="8">
    <location>
        <begin position="306"/>
        <end position="329"/>
    </location>
</feature>
<dbReference type="InterPro" id="IPR007603">
    <property type="entry name" value="Choline_transptr-like"/>
</dbReference>
<keyword evidence="5 8" id="KW-0812">Transmembrane</keyword>
<feature type="compositionally biased region" description="Low complexity" evidence="9">
    <location>
        <begin position="15"/>
        <end position="30"/>
    </location>
</feature>
<comment type="similarity">
    <text evidence="3 8">Belongs to the CTL (choline transporter-like) family.</text>
</comment>
<name>A0A0H2S699_9AGAM</name>
<evidence type="ECO:0000256" key="3">
    <source>
        <dbReference type="ARBA" id="ARBA00007168"/>
    </source>
</evidence>
<dbReference type="PANTHER" id="PTHR12385:SF4">
    <property type="entry name" value="PROTEIN PNS1"/>
    <property type="match status" value="1"/>
</dbReference>
<feature type="transmembrane region" description="Helical" evidence="8">
    <location>
        <begin position="159"/>
        <end position="177"/>
    </location>
</feature>
<dbReference type="OrthoDB" id="44736at2759"/>
<dbReference type="Proteomes" id="UP000053477">
    <property type="component" value="Unassembled WGS sequence"/>
</dbReference>
<feature type="transmembrane region" description="Helical" evidence="8">
    <location>
        <begin position="397"/>
        <end position="421"/>
    </location>
</feature>
<evidence type="ECO:0000256" key="5">
    <source>
        <dbReference type="ARBA" id="ARBA00022692"/>
    </source>
</evidence>
<dbReference type="STRING" id="27342.A0A0H2S699"/>
<evidence type="ECO:0000256" key="1">
    <source>
        <dbReference type="ARBA" id="ARBA00002957"/>
    </source>
</evidence>
<feature type="compositionally biased region" description="Pro residues" evidence="9">
    <location>
        <begin position="1"/>
        <end position="14"/>
    </location>
</feature>
<feature type="transmembrane region" description="Helical" evidence="8">
    <location>
        <begin position="104"/>
        <end position="124"/>
    </location>
</feature>
<evidence type="ECO:0000256" key="2">
    <source>
        <dbReference type="ARBA" id="ARBA00004141"/>
    </source>
</evidence>
<evidence type="ECO:0000256" key="4">
    <source>
        <dbReference type="ARBA" id="ARBA00015388"/>
    </source>
</evidence>
<organism evidence="10 11">
    <name type="scientific">Schizopora paradoxa</name>
    <dbReference type="NCBI Taxonomy" id="27342"/>
    <lineage>
        <taxon>Eukaryota</taxon>
        <taxon>Fungi</taxon>
        <taxon>Dikarya</taxon>
        <taxon>Basidiomycota</taxon>
        <taxon>Agaricomycotina</taxon>
        <taxon>Agaricomycetes</taxon>
        <taxon>Hymenochaetales</taxon>
        <taxon>Schizoporaceae</taxon>
        <taxon>Schizopora</taxon>
    </lineage>
</organism>
<comment type="subcellular location">
    <subcellularLocation>
        <location evidence="8">Cell membrane</location>
        <topology evidence="8">Multi-pass membrane protein</topology>
    </subcellularLocation>
    <subcellularLocation>
        <location evidence="2">Membrane</location>
        <topology evidence="2">Multi-pass membrane protein</topology>
    </subcellularLocation>
</comment>
<feature type="transmembrane region" description="Helical" evidence="8">
    <location>
        <begin position="198"/>
        <end position="221"/>
    </location>
</feature>
<feature type="region of interest" description="Disordered" evidence="9">
    <location>
        <begin position="1"/>
        <end position="41"/>
    </location>
</feature>
<feature type="transmembrane region" description="Helical" evidence="8">
    <location>
        <begin position="131"/>
        <end position="153"/>
    </location>
</feature>
<evidence type="ECO:0000256" key="8">
    <source>
        <dbReference type="RuleBase" id="RU368066"/>
    </source>
</evidence>
<dbReference type="GO" id="GO:0022857">
    <property type="term" value="F:transmembrane transporter activity"/>
    <property type="evidence" value="ECO:0007669"/>
    <property type="project" value="UniProtKB-UniRule"/>
</dbReference>
<comment type="function">
    <text evidence="1 8">Probably involved in transport through the plasma membrane.</text>
</comment>
<keyword evidence="6 8" id="KW-1133">Transmembrane helix</keyword>
<feature type="transmembrane region" description="Helical" evidence="8">
    <location>
        <begin position="433"/>
        <end position="453"/>
    </location>
</feature>
<dbReference type="PANTHER" id="PTHR12385">
    <property type="entry name" value="CHOLINE TRANSPORTER-LIKE (SLC FAMILY 44)"/>
    <property type="match status" value="1"/>
</dbReference>
<evidence type="ECO:0000256" key="9">
    <source>
        <dbReference type="SAM" id="MobiDB-lite"/>
    </source>
</evidence>
<sequence length="500" mass="54143">MNGPPSYNPGPSAPYAPSGQYGQYGQGPPANEKNPYEGERMRPKRRIKDPIFLILFIAQLAGYCVVSGLVLSEWISTGGLGGGVGGGTDGSNTGNSVTLNQHTAFLLLLVTGAALVFSVLQFLLTRMYTRAIMHVTLILSIALNIGIAVYYWITKYYSGAIIFTVIALLSVFSYFGFKGHIKFSSILLQVVMDISKHHMSVFLVALIALIIQAGLSVWYAFTVIATYAKYTPGNPTCNNGTACSSGKVAGLVIYDTFSYLWTSQVVGNVALATLAGGPYGAWYYYGPEGAGMPKSPTISSFIRASVFSLGSIAFGSLIVTVLELLRLLCQIARSDPDNQDGIMVILACIAQCFITCIERIIEYFNRYAYIEIAMPRGSPVVHLFKERGINALVNDSLVSMTLTWGAYAVGMLCSLFGYIYLRATHPDYNVDGQYTAPVILFAFLIGLQCSLTISSSIEAGVSTIFVGIAENPELLPIRCPDLYQEIAIRHPHILQGVSQS</sequence>
<gene>
    <name evidence="10" type="ORF">SCHPADRAFT_864846</name>
</gene>
<evidence type="ECO:0000313" key="11">
    <source>
        <dbReference type="Proteomes" id="UP000053477"/>
    </source>
</evidence>
<feature type="transmembrane region" description="Helical" evidence="8">
    <location>
        <begin position="341"/>
        <end position="361"/>
    </location>
</feature>
<dbReference type="InParanoid" id="A0A0H2S699"/>
<evidence type="ECO:0000256" key="7">
    <source>
        <dbReference type="ARBA" id="ARBA00023136"/>
    </source>
</evidence>
<dbReference type="EMBL" id="KQ085886">
    <property type="protein sequence ID" value="KLO19429.1"/>
    <property type="molecule type" value="Genomic_DNA"/>
</dbReference>
<evidence type="ECO:0000256" key="6">
    <source>
        <dbReference type="ARBA" id="ARBA00022989"/>
    </source>
</evidence>
<keyword evidence="7 8" id="KW-0472">Membrane</keyword>
<feature type="transmembrane region" description="Helical" evidence="8">
    <location>
        <begin position="265"/>
        <end position="285"/>
    </location>
</feature>
<reference evidence="10 11" key="1">
    <citation type="submission" date="2015-04" db="EMBL/GenBank/DDBJ databases">
        <title>Complete genome sequence of Schizopora paradoxa KUC8140, a cosmopolitan wood degrader in East Asia.</title>
        <authorList>
            <consortium name="DOE Joint Genome Institute"/>
            <person name="Min B."/>
            <person name="Park H."/>
            <person name="Jang Y."/>
            <person name="Kim J.-J."/>
            <person name="Kim K.H."/>
            <person name="Pangilinan J."/>
            <person name="Lipzen A."/>
            <person name="Riley R."/>
            <person name="Grigoriev I.V."/>
            <person name="Spatafora J.W."/>
            <person name="Choi I.-G."/>
        </authorList>
    </citation>
    <scope>NUCLEOTIDE SEQUENCE [LARGE SCALE GENOMIC DNA]</scope>
    <source>
        <strain evidence="10 11">KUC8140</strain>
    </source>
</reference>
<feature type="transmembrane region" description="Helical" evidence="8">
    <location>
        <begin position="50"/>
        <end position="71"/>
    </location>
</feature>
<keyword evidence="11" id="KW-1185">Reference proteome</keyword>